<protein>
    <submittedName>
        <fullName evidence="1">Uncharacterized protein</fullName>
    </submittedName>
</protein>
<dbReference type="AlphaFoldDB" id="A0A9P5INN7"/>
<keyword evidence="2" id="KW-1185">Reference proteome</keyword>
<name>A0A9P5INN7_9HELO</name>
<dbReference type="Proteomes" id="UP000710849">
    <property type="component" value="Unassembled WGS sequence"/>
</dbReference>
<evidence type="ECO:0000313" key="2">
    <source>
        <dbReference type="Proteomes" id="UP000710849"/>
    </source>
</evidence>
<sequence length="217" mass="24141">MDAKIAATDPPIKTEPWVKFSSEEACFIRKQPLDNLTNDSNTCKLPVITTVIESENKSTRQSSENTSLKKFPVELIAKILRFACTTNSHHETLPMCILKIKTENQGGGIRYCSAHSYKVCGKGKEIQTYRALKITCASFRNIIDATDILFKDNTFEFRSFVELVILNTLTSKQRNAIKSIYLTDNSDGFVTGGPSVPQGSPSRVSPAHRLQDVEAGY</sequence>
<reference evidence="1 2" key="1">
    <citation type="journal article" date="2020" name="Genome Biol. Evol.">
        <title>Comparative genomics of Sclerotiniaceae.</title>
        <authorList>
            <person name="Valero Jimenez C.A."/>
            <person name="Steentjes M."/>
            <person name="Scholten O.E."/>
            <person name="Van Kan J.A.L."/>
        </authorList>
    </citation>
    <scope>NUCLEOTIDE SEQUENCE [LARGE SCALE GENOMIC DNA]</scope>
    <source>
        <strain evidence="1 2">MUCL 94</strain>
    </source>
</reference>
<dbReference type="GeneID" id="62150135"/>
<dbReference type="RefSeq" id="XP_038731991.1">
    <property type="nucleotide sequence ID" value="XM_038877059.1"/>
</dbReference>
<gene>
    <name evidence="1" type="ORF">EAE97_006546</name>
</gene>
<evidence type="ECO:0000313" key="1">
    <source>
        <dbReference type="EMBL" id="KAF7941709.1"/>
    </source>
</evidence>
<organism evidence="1 2">
    <name type="scientific">Botrytis byssoidea</name>
    <dbReference type="NCBI Taxonomy" id="139641"/>
    <lineage>
        <taxon>Eukaryota</taxon>
        <taxon>Fungi</taxon>
        <taxon>Dikarya</taxon>
        <taxon>Ascomycota</taxon>
        <taxon>Pezizomycotina</taxon>
        <taxon>Leotiomycetes</taxon>
        <taxon>Helotiales</taxon>
        <taxon>Sclerotiniaceae</taxon>
        <taxon>Botrytis</taxon>
    </lineage>
</organism>
<accession>A0A9P5INN7</accession>
<dbReference type="EMBL" id="RCSW01000012">
    <property type="protein sequence ID" value="KAF7941709.1"/>
    <property type="molecule type" value="Genomic_DNA"/>
</dbReference>
<proteinExistence type="predicted"/>
<comment type="caution">
    <text evidence="1">The sequence shown here is derived from an EMBL/GenBank/DDBJ whole genome shotgun (WGS) entry which is preliminary data.</text>
</comment>